<dbReference type="Pfam" id="PF01535">
    <property type="entry name" value="PPR"/>
    <property type="match status" value="1"/>
</dbReference>
<feature type="repeat" description="PPR" evidence="2">
    <location>
        <begin position="339"/>
        <end position="373"/>
    </location>
</feature>
<evidence type="ECO:0000313" key="4">
    <source>
        <dbReference type="Proteomes" id="UP000266861"/>
    </source>
</evidence>
<accession>A0A397GQU1</accession>
<dbReference type="Proteomes" id="UP000266861">
    <property type="component" value="Unassembled WGS sequence"/>
</dbReference>
<dbReference type="AlphaFoldDB" id="A0A397GQU1"/>
<feature type="repeat" description="PPR" evidence="2">
    <location>
        <begin position="374"/>
        <end position="408"/>
    </location>
</feature>
<dbReference type="Gene3D" id="1.25.40.10">
    <property type="entry name" value="Tetratricopeptide repeat domain"/>
    <property type="match status" value="3"/>
</dbReference>
<dbReference type="Pfam" id="PF13041">
    <property type="entry name" value="PPR_2"/>
    <property type="match status" value="1"/>
</dbReference>
<evidence type="ECO:0008006" key="5">
    <source>
        <dbReference type="Google" id="ProtNLM"/>
    </source>
</evidence>
<gene>
    <name evidence="3" type="ORF">Glove_454g11</name>
</gene>
<dbReference type="InterPro" id="IPR011990">
    <property type="entry name" value="TPR-like_helical_dom_sf"/>
</dbReference>
<dbReference type="Pfam" id="PF13812">
    <property type="entry name" value="PPR_3"/>
    <property type="match status" value="3"/>
</dbReference>
<dbReference type="EMBL" id="PQFF01000397">
    <property type="protein sequence ID" value="RHZ52937.1"/>
    <property type="molecule type" value="Genomic_DNA"/>
</dbReference>
<feature type="repeat" description="PPR" evidence="2">
    <location>
        <begin position="445"/>
        <end position="479"/>
    </location>
</feature>
<dbReference type="OrthoDB" id="185373at2759"/>
<dbReference type="InterPro" id="IPR002885">
    <property type="entry name" value="PPR_rpt"/>
</dbReference>
<sequence length="682" mass="81177">MRAIQTICSKTQFYPLIFKNFKIVKTRGFCTCTCHEFNKNDILITTFLKPTALTTFHTRDQKKFFMVIEPFYRYYTNFSYNNNDKDDKNRPLYNKFEHLIKSKDMDESKKFLRQNKFCNNPQDAINFKNNLIHLTSKEVLEAERIIQQHLIRVMKSNLEMDPEQIPFIIDRYKQDSFQNYLKSDNLQEMIKIYNEEQVDVLPRNVGYLFAAYIKGDNIDGAFKLLENIYLGHFKMDGFLFQIEKYLTPRELDIAKYVLKENFVKRVKPNSRQFTAHLNQLFKSGLNIRAFSLYEKILEYGVEPNEHTYGIFLSGFFKNKKYKFWFRILNDITNRGIQSSIIIYSRLIWAFANEGRIKDAENLWYRIKRENIKLDDVIYRTMMNAYFKAKKKREAMHLFNRMLEDPEIPVNEKTYNLVIDGLFWNNSRETAFKVFEEMKKRNVLPNLITYNILIRGLLYYKNDSLVMEILQEMKQSNIQPDVITLTTLLSRFFARKDMESVKRMINNFEQYGIKPNVNTYETLIGGLVSIDDLTGAQIAYKEMINGGVSPNIKIYRMMLRLHFKQNNLNEAKENYEYIKYLKITPTLIYFKTLILGFVEARELKVAQRFYREMIAQKIKPSIPIFKILINGYIENNDLQGALKICWDVKKSDHIPHDPELKSLCREVEKVAKSSLRENRKLSF</sequence>
<protein>
    <recommendedName>
        <fullName evidence="5">Pentacotripeptide-repeat region of PRORP domain-containing protein</fullName>
    </recommendedName>
</protein>
<keyword evidence="1" id="KW-0677">Repeat</keyword>
<proteinExistence type="predicted"/>
<feature type="repeat" description="PPR" evidence="2">
    <location>
        <begin position="585"/>
        <end position="619"/>
    </location>
</feature>
<feature type="repeat" description="PPR" evidence="2">
    <location>
        <begin position="515"/>
        <end position="549"/>
    </location>
</feature>
<reference evidence="3 4" key="1">
    <citation type="submission" date="2018-08" db="EMBL/GenBank/DDBJ databases">
        <title>Genome and evolution of the arbuscular mycorrhizal fungus Diversispora epigaea (formerly Glomus versiforme) and its bacterial endosymbionts.</title>
        <authorList>
            <person name="Sun X."/>
            <person name="Fei Z."/>
            <person name="Harrison M."/>
        </authorList>
    </citation>
    <scope>NUCLEOTIDE SEQUENCE [LARGE SCALE GENOMIC DNA]</scope>
    <source>
        <strain evidence="3 4">IT104</strain>
    </source>
</reference>
<organism evidence="3 4">
    <name type="scientific">Diversispora epigaea</name>
    <dbReference type="NCBI Taxonomy" id="1348612"/>
    <lineage>
        <taxon>Eukaryota</taxon>
        <taxon>Fungi</taxon>
        <taxon>Fungi incertae sedis</taxon>
        <taxon>Mucoromycota</taxon>
        <taxon>Glomeromycotina</taxon>
        <taxon>Glomeromycetes</taxon>
        <taxon>Diversisporales</taxon>
        <taxon>Diversisporaceae</taxon>
        <taxon>Diversispora</taxon>
    </lineage>
</organism>
<dbReference type="PROSITE" id="PS51375">
    <property type="entry name" value="PPR"/>
    <property type="match status" value="6"/>
</dbReference>
<evidence type="ECO:0000256" key="2">
    <source>
        <dbReference type="PROSITE-ProRule" id="PRU00708"/>
    </source>
</evidence>
<evidence type="ECO:0000256" key="1">
    <source>
        <dbReference type="ARBA" id="ARBA00022737"/>
    </source>
</evidence>
<name>A0A397GQU1_9GLOM</name>
<dbReference type="PANTHER" id="PTHR47932">
    <property type="entry name" value="ATPASE EXPRESSION PROTEIN 3"/>
    <property type="match status" value="1"/>
</dbReference>
<feature type="repeat" description="PPR" evidence="2">
    <location>
        <begin position="410"/>
        <end position="444"/>
    </location>
</feature>
<dbReference type="PANTHER" id="PTHR47932:SF44">
    <property type="entry name" value="MIOREX COMPLEX COMPONENT 1"/>
    <property type="match status" value="1"/>
</dbReference>
<dbReference type="NCBIfam" id="TIGR00756">
    <property type="entry name" value="PPR"/>
    <property type="match status" value="3"/>
</dbReference>
<evidence type="ECO:0000313" key="3">
    <source>
        <dbReference type="EMBL" id="RHZ52937.1"/>
    </source>
</evidence>
<comment type="caution">
    <text evidence="3">The sequence shown here is derived from an EMBL/GenBank/DDBJ whole genome shotgun (WGS) entry which is preliminary data.</text>
</comment>
<dbReference type="STRING" id="1348612.A0A397GQU1"/>
<keyword evidence="4" id="KW-1185">Reference proteome</keyword>